<dbReference type="PANTHER" id="PTHR46889">
    <property type="entry name" value="TRANSPOSASE INSF FOR INSERTION SEQUENCE IS3B-RELATED"/>
    <property type="match status" value="1"/>
</dbReference>
<dbReference type="OrthoDB" id="9810995at2"/>
<feature type="domain" description="HTH-like" evidence="1">
    <location>
        <begin position="70"/>
        <end position="118"/>
    </location>
</feature>
<dbReference type="InterPro" id="IPR025948">
    <property type="entry name" value="HTH-like_dom"/>
</dbReference>
<evidence type="ECO:0000313" key="3">
    <source>
        <dbReference type="Proteomes" id="UP000194350"/>
    </source>
</evidence>
<dbReference type="RefSeq" id="WP_086110661.1">
    <property type="nucleotide sequence ID" value="NZ_CAWNGD010000080.1"/>
</dbReference>
<dbReference type="STRING" id="351656.Xvie_03794"/>
<organism evidence="2 3">
    <name type="scientific">Xenorhabdus vietnamensis</name>
    <dbReference type="NCBI Taxonomy" id="351656"/>
    <lineage>
        <taxon>Bacteria</taxon>
        <taxon>Pseudomonadati</taxon>
        <taxon>Pseudomonadota</taxon>
        <taxon>Gammaproteobacteria</taxon>
        <taxon>Enterobacterales</taxon>
        <taxon>Morganellaceae</taxon>
        <taxon>Xenorhabdus</taxon>
    </lineage>
</organism>
<proteinExistence type="predicted"/>
<accession>A0A1Y2S9W9</accession>
<dbReference type="AlphaFoldDB" id="A0A1Y2S9W9"/>
<dbReference type="Pfam" id="PF13276">
    <property type="entry name" value="HTH_21"/>
    <property type="match status" value="1"/>
</dbReference>
<evidence type="ECO:0000313" key="2">
    <source>
        <dbReference type="EMBL" id="OTA14333.1"/>
    </source>
</evidence>
<reference evidence="2 3" key="1">
    <citation type="submission" date="2016-10" db="EMBL/GenBank/DDBJ databases">
        <title>Systematic genetic and metabolomic analysis of Xenorhabdus and Photorhabdus spp., highlights the requirements for a dual symbiotic and pathogenic life style.</title>
        <authorList>
            <person name="Tobias N.J."/>
            <person name="Wolff H."/>
            <person name="Djahanschiri B."/>
            <person name="Pidot S.J."/>
            <person name="Stinear T.P."/>
            <person name="Ebersberger I."/>
            <person name="Bode H.B."/>
        </authorList>
    </citation>
    <scope>NUCLEOTIDE SEQUENCE [LARGE SCALE GENOMIC DNA]</scope>
    <source>
        <strain evidence="2 3">DSM 22392</strain>
    </source>
</reference>
<dbReference type="PANTHER" id="PTHR46889:SF4">
    <property type="entry name" value="TRANSPOSASE INSO FOR INSERTION SEQUENCE ELEMENT IS911B-RELATED"/>
    <property type="match status" value="1"/>
</dbReference>
<evidence type="ECO:0000259" key="1">
    <source>
        <dbReference type="Pfam" id="PF13276"/>
    </source>
</evidence>
<protein>
    <submittedName>
        <fullName evidence="2">Transposase OrfAB, subunit B</fullName>
    </submittedName>
</protein>
<dbReference type="EMBL" id="MUBJ01000036">
    <property type="protein sequence ID" value="OTA14333.1"/>
    <property type="molecule type" value="Genomic_DNA"/>
</dbReference>
<name>A0A1Y2S9W9_9GAMM</name>
<gene>
    <name evidence="2" type="ORF">Xvie_03794</name>
</gene>
<dbReference type="Proteomes" id="UP000194350">
    <property type="component" value="Unassembled WGS sequence"/>
</dbReference>
<comment type="caution">
    <text evidence="2">The sequence shown here is derived from an EMBL/GenBank/DDBJ whole genome shotgun (WGS) entry which is preliminary data.</text>
</comment>
<dbReference type="InterPro" id="IPR050900">
    <property type="entry name" value="Transposase_IS3/IS150/IS904"/>
</dbReference>
<sequence length="137" mass="15936">MRKAGETPGNGKRHLKAGGCADERDAQCCYSLSTRWPITELCQIVQVSRSVYYDWRQRPVNTERLQWRIRVRELYNQSRGVISSRTLSHLLTNEGRSIGRWKARRLMQECGLQSRQAGAHRYRSAGDVLLKKNRTLF</sequence>
<keyword evidence="3" id="KW-1185">Reference proteome</keyword>